<comment type="catalytic activity">
    <reaction evidence="6">
        <text>(6R)-5,10-methylene-5,6,7,8-tetrahydrofolate + glycine + H2O = (6S)-5,6,7,8-tetrahydrofolate + L-serine</text>
        <dbReference type="Rhea" id="RHEA:15481"/>
        <dbReference type="ChEBI" id="CHEBI:15377"/>
        <dbReference type="ChEBI" id="CHEBI:15636"/>
        <dbReference type="ChEBI" id="CHEBI:33384"/>
        <dbReference type="ChEBI" id="CHEBI:57305"/>
        <dbReference type="ChEBI" id="CHEBI:57453"/>
        <dbReference type="EC" id="2.1.2.1"/>
    </reaction>
</comment>
<name>A0A0B3VK70_9FIRM</name>
<dbReference type="Pfam" id="PF00464">
    <property type="entry name" value="SHMT"/>
    <property type="match status" value="1"/>
</dbReference>
<dbReference type="NCBIfam" id="NF000586">
    <property type="entry name" value="PRK00011.1"/>
    <property type="match status" value="1"/>
</dbReference>
<dbReference type="Proteomes" id="UP000031189">
    <property type="component" value="Unassembled WGS sequence"/>
</dbReference>
<comment type="cofactor">
    <cofactor evidence="1 6 7">
        <name>pyridoxal 5'-phosphate</name>
        <dbReference type="ChEBI" id="CHEBI:597326"/>
    </cofactor>
</comment>
<dbReference type="GO" id="GO:0019264">
    <property type="term" value="P:glycine biosynthetic process from serine"/>
    <property type="evidence" value="ECO:0007669"/>
    <property type="project" value="InterPro"/>
</dbReference>
<evidence type="ECO:0000256" key="6">
    <source>
        <dbReference type="HAMAP-Rule" id="MF_00051"/>
    </source>
</evidence>
<comment type="similarity">
    <text evidence="2 6">Belongs to the SHMT family.</text>
</comment>
<dbReference type="InterPro" id="IPR015424">
    <property type="entry name" value="PyrdxlP-dep_Trfase"/>
</dbReference>
<evidence type="ECO:0000256" key="4">
    <source>
        <dbReference type="ARBA" id="ARBA00022605"/>
    </source>
</evidence>
<dbReference type="InterPro" id="IPR015422">
    <property type="entry name" value="PyrdxlP-dep_Trfase_small"/>
</dbReference>
<feature type="modified residue" description="N6-(pyridoxal phosphate)lysine" evidence="6 7">
    <location>
        <position position="227"/>
    </location>
</feature>
<evidence type="ECO:0000313" key="9">
    <source>
        <dbReference type="EMBL" id="KHS57171.1"/>
    </source>
</evidence>
<feature type="domain" description="Serine hydroxymethyltransferase-like" evidence="8">
    <location>
        <begin position="8"/>
        <end position="380"/>
    </location>
</feature>
<keyword evidence="6" id="KW-0963">Cytoplasm</keyword>
<dbReference type="Gene3D" id="3.90.1150.10">
    <property type="entry name" value="Aspartate Aminotransferase, domain 1"/>
    <property type="match status" value="1"/>
</dbReference>
<dbReference type="InterPro" id="IPR049943">
    <property type="entry name" value="Ser_HO-MeTrfase-like"/>
</dbReference>
<dbReference type="AlphaFoldDB" id="A0A0B3VK70"/>
<dbReference type="GO" id="GO:0032259">
    <property type="term" value="P:methylation"/>
    <property type="evidence" value="ECO:0007669"/>
    <property type="project" value="UniProtKB-KW"/>
</dbReference>
<gene>
    <name evidence="6" type="primary">glyA</name>
    <name evidence="9" type="ORF">QX51_09715</name>
</gene>
<protein>
    <recommendedName>
        <fullName evidence="6">Probable serine hydroxymethyltransferase</fullName>
        <shortName evidence="6">SHMT</shortName>
        <shortName evidence="6">Serine methylase</shortName>
        <ecNumber evidence="6">2.1.2.1</ecNumber>
    </recommendedName>
</protein>
<sequence length="418" mass="46186">MLKTTKITDPELYAIVEKELERQKYNIEMIASESSAPTEILELMGSVFVNKTEEGLPGKRYQAGSEHADEVENLCIERAKEAFGCEYVNVQAYSGATANYTVFNAVLEPGDKILAMRLDHGGHLTHGSPANFVSKIFSYEHYGVDPESETINYDEVEAKALAFKPKMIIAGASAYPRLIDYERMREIADKVGAYLMVDMAHISGLIGAGVIPSPIPYADFCTSSCSKTICGPRGGFVMCKEKYAKALNRATFPGTLGSIQINGIAAKANMFKRVREPEFIATMERVLDNAKYLAKELEQRGFRIVSGGTDNHTVLVDLRDKKITGKQFDRALESIGITVNKNTIPNDSESPFVTSGVRIGLTAVSERGFGHDEIAEIAEIMEKVADNIENEEVLKECKVQARNLVSKFPLYPQGYFED</sequence>
<comment type="subunit">
    <text evidence="6">Homodimer.</text>
</comment>
<feature type="binding site" evidence="6">
    <location>
        <position position="118"/>
    </location>
    <ligand>
        <name>(6S)-5,6,7,8-tetrahydrofolate</name>
        <dbReference type="ChEBI" id="CHEBI:57453"/>
    </ligand>
</feature>
<evidence type="ECO:0000256" key="2">
    <source>
        <dbReference type="ARBA" id="ARBA00006376"/>
    </source>
</evidence>
<feature type="binding site" evidence="6">
    <location>
        <begin position="122"/>
        <end position="124"/>
    </location>
    <ligand>
        <name>(6S)-5,6,7,8-tetrahydrofolate</name>
        <dbReference type="ChEBI" id="CHEBI:57453"/>
    </ligand>
</feature>
<keyword evidence="4" id="KW-0028">Amino-acid biosynthesis</keyword>
<evidence type="ECO:0000256" key="7">
    <source>
        <dbReference type="PIRSR" id="PIRSR000412-50"/>
    </source>
</evidence>
<dbReference type="InterPro" id="IPR015421">
    <property type="entry name" value="PyrdxlP-dep_Trfase_major"/>
</dbReference>
<dbReference type="HAMAP" id="MF_00051">
    <property type="entry name" value="SHMT"/>
    <property type="match status" value="1"/>
</dbReference>
<organism evidence="9 10">
    <name type="scientific">Terrisporobacter othiniensis</name>
    <dbReference type="NCBI Taxonomy" id="1577792"/>
    <lineage>
        <taxon>Bacteria</taxon>
        <taxon>Bacillati</taxon>
        <taxon>Bacillota</taxon>
        <taxon>Clostridia</taxon>
        <taxon>Peptostreptococcales</taxon>
        <taxon>Peptostreptococcaceae</taxon>
        <taxon>Terrisporobacter</taxon>
    </lineage>
</organism>
<dbReference type="Gene3D" id="3.40.640.10">
    <property type="entry name" value="Type I PLP-dependent aspartate aminotransferase-like (Major domain)"/>
    <property type="match status" value="1"/>
</dbReference>
<reference evidence="9 10" key="1">
    <citation type="submission" date="2014-12" db="EMBL/GenBank/DDBJ databases">
        <title>Draft genome sequence of Terrisporobacter sp. 08-306576, isolated from the blood culture of a bacteremia patient.</title>
        <authorList>
            <person name="Lund L.C."/>
            <person name="Sydenham T.V."/>
            <person name="Hogh S.V."/>
            <person name="Skov M.N."/>
            <person name="Kemp M."/>
            <person name="Justesen U.S."/>
        </authorList>
    </citation>
    <scope>NUCLEOTIDE SEQUENCE [LARGE SCALE GENOMIC DNA]</scope>
    <source>
        <strain evidence="9 10">08-306576</strain>
    </source>
</reference>
<dbReference type="GO" id="GO:0004372">
    <property type="term" value="F:glycine hydroxymethyltransferase activity"/>
    <property type="evidence" value="ECO:0007669"/>
    <property type="project" value="UniProtKB-EC"/>
</dbReference>
<dbReference type="SUPFAM" id="SSF53383">
    <property type="entry name" value="PLP-dependent transferases"/>
    <property type="match status" value="1"/>
</dbReference>
<evidence type="ECO:0000313" key="10">
    <source>
        <dbReference type="Proteomes" id="UP000031189"/>
    </source>
</evidence>
<keyword evidence="10" id="KW-1185">Reference proteome</keyword>
<dbReference type="EMBL" id="JWHR01000088">
    <property type="protein sequence ID" value="KHS57171.1"/>
    <property type="molecule type" value="Genomic_DNA"/>
</dbReference>
<dbReference type="InterPro" id="IPR039429">
    <property type="entry name" value="SHMT-like_dom"/>
</dbReference>
<keyword evidence="6 9" id="KW-0808">Transferase</keyword>
<feature type="binding site" evidence="6">
    <location>
        <position position="241"/>
    </location>
    <ligand>
        <name>(6S)-5,6,7,8-tetrahydrofolate</name>
        <dbReference type="ChEBI" id="CHEBI:57453"/>
    </ligand>
</feature>
<comment type="pathway">
    <text evidence="6">One-carbon metabolism; tetrahydrofolate interconversion.</text>
</comment>
<dbReference type="GO" id="GO:0035999">
    <property type="term" value="P:tetrahydrofolate interconversion"/>
    <property type="evidence" value="ECO:0007669"/>
    <property type="project" value="UniProtKB-UniRule"/>
</dbReference>
<comment type="function">
    <text evidence="6">Catalyzes the reversible interconversion of serine and glycine with tetrahydrofolate (THF) serving as the one-carbon carrier. This reaction serves as the major source of one-carbon groups required for the biosynthesis of purines, thymidylate, methionine, and other important biomolecules.</text>
</comment>
<dbReference type="GO" id="GO:0008168">
    <property type="term" value="F:methyltransferase activity"/>
    <property type="evidence" value="ECO:0007669"/>
    <property type="project" value="UniProtKB-KW"/>
</dbReference>
<dbReference type="UniPathway" id="UPA00193"/>
<dbReference type="CDD" id="cd00378">
    <property type="entry name" value="SHMT"/>
    <property type="match status" value="1"/>
</dbReference>
<keyword evidence="3 6" id="KW-0554">One-carbon metabolism</keyword>
<feature type="binding site" evidence="6">
    <location>
        <begin position="350"/>
        <end position="352"/>
    </location>
    <ligand>
        <name>(6S)-5,6,7,8-tetrahydrofolate</name>
        <dbReference type="ChEBI" id="CHEBI:57453"/>
    </ligand>
</feature>
<keyword evidence="5 6" id="KW-0663">Pyridoxal phosphate</keyword>
<comment type="caution">
    <text evidence="9">The sequence shown here is derived from an EMBL/GenBank/DDBJ whole genome shotgun (WGS) entry which is preliminary data.</text>
</comment>
<dbReference type="RefSeq" id="WP_039679720.1">
    <property type="nucleotide sequence ID" value="NZ_JAXECK010000002.1"/>
</dbReference>
<evidence type="ECO:0000256" key="1">
    <source>
        <dbReference type="ARBA" id="ARBA00001933"/>
    </source>
</evidence>
<dbReference type="EC" id="2.1.2.1" evidence="6"/>
<dbReference type="GO" id="GO:0030170">
    <property type="term" value="F:pyridoxal phosphate binding"/>
    <property type="evidence" value="ECO:0007669"/>
    <property type="project" value="UniProtKB-UniRule"/>
</dbReference>
<dbReference type="GO" id="GO:0005829">
    <property type="term" value="C:cytosol"/>
    <property type="evidence" value="ECO:0007669"/>
    <property type="project" value="TreeGrafter"/>
</dbReference>
<accession>A0A0B3VK70</accession>
<evidence type="ECO:0000259" key="8">
    <source>
        <dbReference type="Pfam" id="PF00464"/>
    </source>
</evidence>
<keyword evidence="9" id="KW-0489">Methyltransferase</keyword>
<dbReference type="PANTHER" id="PTHR11680:SF35">
    <property type="entry name" value="SERINE HYDROXYMETHYLTRANSFERASE 1"/>
    <property type="match status" value="1"/>
</dbReference>
<dbReference type="PIRSF" id="PIRSF000412">
    <property type="entry name" value="SHMT"/>
    <property type="match status" value="1"/>
</dbReference>
<dbReference type="InterPro" id="IPR001085">
    <property type="entry name" value="Ser_HO-MeTrfase"/>
</dbReference>
<dbReference type="PANTHER" id="PTHR11680">
    <property type="entry name" value="SERINE HYDROXYMETHYLTRANSFERASE"/>
    <property type="match status" value="1"/>
</dbReference>
<comment type="subcellular location">
    <subcellularLocation>
        <location evidence="6">Cytoplasm</location>
    </subcellularLocation>
</comment>
<evidence type="ECO:0000256" key="3">
    <source>
        <dbReference type="ARBA" id="ARBA00022563"/>
    </source>
</evidence>
<dbReference type="STRING" id="1577792.QX51_09715"/>
<comment type="caution">
    <text evidence="6">Lacks conserved residue(s) required for the propagation of feature annotation.</text>
</comment>
<proteinExistence type="inferred from homology"/>
<evidence type="ECO:0000256" key="5">
    <source>
        <dbReference type="ARBA" id="ARBA00022898"/>
    </source>
</evidence>
<dbReference type="OrthoDB" id="9803846at2"/>